<dbReference type="InterPro" id="IPR006169">
    <property type="entry name" value="GTP1_OBG_dom"/>
</dbReference>
<dbReference type="GO" id="GO:0000287">
    <property type="term" value="F:magnesium ion binding"/>
    <property type="evidence" value="ECO:0007669"/>
    <property type="project" value="InterPro"/>
</dbReference>
<evidence type="ECO:0000313" key="14">
    <source>
        <dbReference type="Proteomes" id="UP000225608"/>
    </source>
</evidence>
<sequence>MLSQFTDISRINVCGGDGGAGCMSFRREAFVPKGGPDGGDGGRGGNVVIQADAQLSSLIDYRFKHHFRAERGTHGQGARRNGKSGEDLILKVPMGTVVRELDPETQTPMFEIADLVHDGERVVVAPGGAGGLGNTHFVTSVRRAPAFAQLGEPAEEHWIELEMKLMADAALVGFPSVGKSSLIARMSAARPKIADYPFTTLVPNLGMVRAGEYSYVVADVPGLIEGASEGKGLGHQFLRHIERTALIMHVVDMTGGFEDRDPVEDYRIINRELEQYGAELSERPQIVVANKCDAPGTADKIADLKRAALDDGHMFFAVSAVTGAGLNTLMLAVGEQVAKLRAELAVSDEPVDLRDDEWERRRLQREKRFRIVQEEPGAFRVVGRAIERMVIQTDWENEEAVIYLQHKFARMGVDDALEKAGCRAGDEVRICQRAFDFEGAEDFSEYEELEDAGEDVAVEAIDVADAADEGVEVVDAADAADDAETSEGE</sequence>
<dbReference type="HAMAP" id="MF_01454">
    <property type="entry name" value="GTPase_Obg"/>
    <property type="match status" value="1"/>
</dbReference>
<evidence type="ECO:0000256" key="9">
    <source>
        <dbReference type="HAMAP-Rule" id="MF_01454"/>
    </source>
</evidence>
<dbReference type="SUPFAM" id="SSF102741">
    <property type="entry name" value="Obg GTP-binding protein C-terminal domain"/>
    <property type="match status" value="1"/>
</dbReference>
<dbReference type="SUPFAM" id="SSF82051">
    <property type="entry name" value="Obg GTP-binding protein N-terminal domain"/>
    <property type="match status" value="1"/>
</dbReference>
<dbReference type="NCBIfam" id="TIGR02729">
    <property type="entry name" value="Obg_CgtA"/>
    <property type="match status" value="1"/>
</dbReference>
<evidence type="ECO:0000256" key="8">
    <source>
        <dbReference type="ARBA" id="ARBA00023134"/>
    </source>
</evidence>
<comment type="cofactor">
    <cofactor evidence="1 9">
        <name>Mg(2+)</name>
        <dbReference type="ChEBI" id="CHEBI:18420"/>
    </cofactor>
</comment>
<dbReference type="EMBL" id="CP024160">
    <property type="protein sequence ID" value="ATP53691.1"/>
    <property type="molecule type" value="Genomic_DNA"/>
</dbReference>
<dbReference type="Pfam" id="PF09269">
    <property type="entry name" value="DUF1967"/>
    <property type="match status" value="1"/>
</dbReference>
<feature type="binding site" evidence="9">
    <location>
        <position position="180"/>
    </location>
    <ligand>
        <name>Mg(2+)</name>
        <dbReference type="ChEBI" id="CHEBI:18420"/>
    </ligand>
</feature>
<feature type="domain" description="Obg" evidence="12">
    <location>
        <begin position="3"/>
        <end position="166"/>
    </location>
</feature>
<dbReference type="AlphaFoldDB" id="A0A2D1TWF3"/>
<dbReference type="InterPro" id="IPR014100">
    <property type="entry name" value="GTP-bd_Obg/CgtA"/>
</dbReference>
<evidence type="ECO:0000256" key="4">
    <source>
        <dbReference type="ARBA" id="ARBA00022723"/>
    </source>
</evidence>
<evidence type="ECO:0000256" key="6">
    <source>
        <dbReference type="ARBA" id="ARBA00022801"/>
    </source>
</evidence>
<dbReference type="InterPro" id="IPR045086">
    <property type="entry name" value="OBG_GTPase"/>
</dbReference>
<evidence type="ECO:0000256" key="2">
    <source>
        <dbReference type="ARBA" id="ARBA00007699"/>
    </source>
</evidence>
<dbReference type="GO" id="GO:0003924">
    <property type="term" value="F:GTPase activity"/>
    <property type="evidence" value="ECO:0007669"/>
    <property type="project" value="UniProtKB-UniRule"/>
</dbReference>
<gene>
    <name evidence="9" type="primary">obg</name>
    <name evidence="13" type="ORF">CSV91_03560</name>
</gene>
<comment type="subcellular location">
    <subcellularLocation>
        <location evidence="9">Cytoplasm</location>
    </subcellularLocation>
</comment>
<dbReference type="PROSITE" id="PS51881">
    <property type="entry name" value="OCT"/>
    <property type="match status" value="1"/>
</dbReference>
<dbReference type="Gene3D" id="3.40.50.300">
    <property type="entry name" value="P-loop containing nucleotide triphosphate hydrolases"/>
    <property type="match status" value="1"/>
</dbReference>
<dbReference type="PROSITE" id="PS51883">
    <property type="entry name" value="OBG"/>
    <property type="match status" value="1"/>
</dbReference>
<dbReference type="FunFam" id="2.70.210.12:FF:000001">
    <property type="entry name" value="GTPase Obg"/>
    <property type="match status" value="1"/>
</dbReference>
<feature type="binding site" evidence="9">
    <location>
        <begin position="290"/>
        <end position="293"/>
    </location>
    <ligand>
        <name>GTP</name>
        <dbReference type="ChEBI" id="CHEBI:37565"/>
    </ligand>
</feature>
<evidence type="ECO:0000313" key="13">
    <source>
        <dbReference type="EMBL" id="ATP53691.1"/>
    </source>
</evidence>
<reference evidence="13 14" key="1">
    <citation type="submission" date="2017-10" db="EMBL/GenBank/DDBJ databases">
        <title>Complete genome sequence of Collinsella aerofaciens isolated from the gut of a healthy adult Indian.</title>
        <authorList>
            <person name="Bag S."/>
            <person name="Ghosh T.S."/>
            <person name="Das B."/>
        </authorList>
    </citation>
    <scope>NUCLEOTIDE SEQUENCE [LARGE SCALE GENOMIC DNA]</scope>
    <source>
        <strain evidence="14">indica</strain>
    </source>
</reference>
<dbReference type="NCBIfam" id="NF008954">
    <property type="entry name" value="PRK12296.1"/>
    <property type="match status" value="1"/>
</dbReference>
<evidence type="ECO:0000259" key="10">
    <source>
        <dbReference type="PROSITE" id="PS51710"/>
    </source>
</evidence>
<dbReference type="GO" id="GO:0005525">
    <property type="term" value="F:GTP binding"/>
    <property type="evidence" value="ECO:0007669"/>
    <property type="project" value="UniProtKB-UniRule"/>
</dbReference>
<keyword evidence="7 9" id="KW-0460">Magnesium</keyword>
<evidence type="ECO:0000259" key="11">
    <source>
        <dbReference type="PROSITE" id="PS51881"/>
    </source>
</evidence>
<keyword evidence="3 9" id="KW-0963">Cytoplasm</keyword>
<dbReference type="NCBIfam" id="NF008955">
    <property type="entry name" value="PRK12297.1"/>
    <property type="match status" value="1"/>
</dbReference>
<dbReference type="PRINTS" id="PR00326">
    <property type="entry name" value="GTP1OBG"/>
</dbReference>
<dbReference type="Gene3D" id="2.70.210.12">
    <property type="entry name" value="GTP1/OBG domain"/>
    <property type="match status" value="1"/>
</dbReference>
<dbReference type="PANTHER" id="PTHR11702">
    <property type="entry name" value="DEVELOPMENTALLY REGULATED GTP-BINDING PROTEIN-RELATED"/>
    <property type="match status" value="1"/>
</dbReference>
<feature type="binding site" evidence="9">
    <location>
        <begin position="173"/>
        <end position="180"/>
    </location>
    <ligand>
        <name>GTP</name>
        <dbReference type="ChEBI" id="CHEBI:37565"/>
    </ligand>
</feature>
<dbReference type="InterPro" id="IPR027417">
    <property type="entry name" value="P-loop_NTPase"/>
</dbReference>
<comment type="subunit">
    <text evidence="9">Monomer.</text>
</comment>
<proteinExistence type="inferred from homology"/>
<dbReference type="InterPro" id="IPR006074">
    <property type="entry name" value="GTP1-OBG_CS"/>
</dbReference>
<dbReference type="InterPro" id="IPR031167">
    <property type="entry name" value="G_OBG"/>
</dbReference>
<dbReference type="Pfam" id="PF01926">
    <property type="entry name" value="MMR_HSR1"/>
    <property type="match status" value="1"/>
</dbReference>
<evidence type="ECO:0000256" key="7">
    <source>
        <dbReference type="ARBA" id="ARBA00022842"/>
    </source>
</evidence>
<feature type="binding site" evidence="9">
    <location>
        <position position="200"/>
    </location>
    <ligand>
        <name>Mg(2+)</name>
        <dbReference type="ChEBI" id="CHEBI:18420"/>
    </ligand>
</feature>
<dbReference type="CDD" id="cd01898">
    <property type="entry name" value="Obg"/>
    <property type="match status" value="1"/>
</dbReference>
<feature type="domain" description="OBG-type G" evidence="10">
    <location>
        <begin position="167"/>
        <end position="338"/>
    </location>
</feature>
<dbReference type="NCBIfam" id="TIGR03595">
    <property type="entry name" value="Obg_CgtA_exten"/>
    <property type="match status" value="1"/>
</dbReference>
<accession>A0A2D1TWF3</accession>
<keyword evidence="4 9" id="KW-0479">Metal-binding</keyword>
<evidence type="ECO:0000256" key="5">
    <source>
        <dbReference type="ARBA" id="ARBA00022741"/>
    </source>
</evidence>
<evidence type="ECO:0000259" key="12">
    <source>
        <dbReference type="PROSITE" id="PS51883"/>
    </source>
</evidence>
<dbReference type="NCBIfam" id="NF008956">
    <property type="entry name" value="PRK12299.1"/>
    <property type="match status" value="1"/>
</dbReference>
<comment type="function">
    <text evidence="9">An essential GTPase which binds GTP, GDP and possibly (p)ppGpp with moderate affinity, with high nucleotide exchange rates and a fairly low GTP hydrolysis rate. Plays a role in control of the cell cycle, stress response, ribosome biogenesis and in those bacteria that undergo differentiation, in morphogenesis control.</text>
</comment>
<protein>
    <recommendedName>
        <fullName evidence="9">GTPase Obg</fullName>
        <ecNumber evidence="9">3.6.5.-</ecNumber>
    </recommendedName>
    <alternativeName>
        <fullName evidence="9">GTP-binding protein Obg</fullName>
    </alternativeName>
</protein>
<dbReference type="Gene3D" id="3.30.300.350">
    <property type="entry name" value="GTP-binding protein OBG, C-terminal domain"/>
    <property type="match status" value="1"/>
</dbReference>
<dbReference type="InterPro" id="IPR006073">
    <property type="entry name" value="GTP-bd"/>
</dbReference>
<name>A0A2D1TWF3_9ACTN</name>
<organism evidence="13 14">
    <name type="scientific">Collinsella aerofaciens</name>
    <dbReference type="NCBI Taxonomy" id="74426"/>
    <lineage>
        <taxon>Bacteria</taxon>
        <taxon>Bacillati</taxon>
        <taxon>Actinomycetota</taxon>
        <taxon>Coriobacteriia</taxon>
        <taxon>Coriobacteriales</taxon>
        <taxon>Coriobacteriaceae</taxon>
        <taxon>Collinsella</taxon>
    </lineage>
</organism>
<comment type="similarity">
    <text evidence="2 9">Belongs to the TRAFAC class OBG-HflX-like GTPase superfamily. OBG GTPase family.</text>
</comment>
<keyword evidence="6 9" id="KW-0378">Hydrolase</keyword>
<dbReference type="Pfam" id="PF01018">
    <property type="entry name" value="GTP1_OBG"/>
    <property type="match status" value="1"/>
</dbReference>
<dbReference type="GO" id="GO:0005737">
    <property type="term" value="C:cytoplasm"/>
    <property type="evidence" value="ECO:0007669"/>
    <property type="project" value="UniProtKB-SubCell"/>
</dbReference>
<dbReference type="Proteomes" id="UP000225608">
    <property type="component" value="Chromosome"/>
</dbReference>
<dbReference type="InterPro" id="IPR036726">
    <property type="entry name" value="GTP1_OBG_dom_sf"/>
</dbReference>
<feature type="domain" description="OCT" evidence="11">
    <location>
        <begin position="361"/>
        <end position="439"/>
    </location>
</feature>
<feature type="binding site" evidence="9">
    <location>
        <begin position="198"/>
        <end position="202"/>
    </location>
    <ligand>
        <name>GTP</name>
        <dbReference type="ChEBI" id="CHEBI:37565"/>
    </ligand>
</feature>
<feature type="binding site" evidence="9">
    <location>
        <begin position="319"/>
        <end position="321"/>
    </location>
    <ligand>
        <name>GTP</name>
        <dbReference type="ChEBI" id="CHEBI:37565"/>
    </ligand>
</feature>
<dbReference type="InterPro" id="IPR015349">
    <property type="entry name" value="OCT_dom"/>
</dbReference>
<dbReference type="PROSITE" id="PS00905">
    <property type="entry name" value="GTP1_OBG"/>
    <property type="match status" value="1"/>
</dbReference>
<dbReference type="InterPro" id="IPR036346">
    <property type="entry name" value="GTP-bd_prot_GTP1/OBG_C_sf"/>
</dbReference>
<dbReference type="SUPFAM" id="SSF52540">
    <property type="entry name" value="P-loop containing nucleoside triphosphate hydrolases"/>
    <property type="match status" value="1"/>
</dbReference>
<keyword evidence="8 9" id="KW-0342">GTP-binding</keyword>
<dbReference type="KEGG" id="caer:CSV91_03560"/>
<dbReference type="PROSITE" id="PS51710">
    <property type="entry name" value="G_OBG"/>
    <property type="match status" value="1"/>
</dbReference>
<evidence type="ECO:0000256" key="1">
    <source>
        <dbReference type="ARBA" id="ARBA00001946"/>
    </source>
</evidence>
<dbReference type="PANTHER" id="PTHR11702:SF31">
    <property type="entry name" value="MITOCHONDRIAL RIBOSOME-ASSOCIATED GTPASE 2"/>
    <property type="match status" value="1"/>
</dbReference>
<feature type="binding site" evidence="9">
    <location>
        <begin position="219"/>
        <end position="222"/>
    </location>
    <ligand>
        <name>GTP</name>
        <dbReference type="ChEBI" id="CHEBI:37565"/>
    </ligand>
</feature>
<dbReference type="EC" id="3.6.5.-" evidence="9"/>
<evidence type="ECO:0000256" key="3">
    <source>
        <dbReference type="ARBA" id="ARBA00022490"/>
    </source>
</evidence>
<dbReference type="GO" id="GO:0042254">
    <property type="term" value="P:ribosome biogenesis"/>
    <property type="evidence" value="ECO:0007669"/>
    <property type="project" value="UniProtKB-UniRule"/>
</dbReference>
<keyword evidence="5 9" id="KW-0547">Nucleotide-binding</keyword>